<reference evidence="2 3" key="1">
    <citation type="submission" date="2018-05" db="EMBL/GenBank/DDBJ databases">
        <title>Genome sequencing and assembly of the regulated plant pathogen Lachnellula willkommii and related sister species for the development of diagnostic species identification markers.</title>
        <authorList>
            <person name="Giroux E."/>
            <person name="Bilodeau G."/>
        </authorList>
    </citation>
    <scope>NUCLEOTIDE SEQUENCE [LARGE SCALE GENOMIC DNA]</scope>
    <source>
        <strain evidence="2 3">CBS 268.59</strain>
    </source>
</reference>
<proteinExistence type="predicted"/>
<dbReference type="Proteomes" id="UP000469558">
    <property type="component" value="Unassembled WGS sequence"/>
</dbReference>
<dbReference type="EMBL" id="QGMK01001306">
    <property type="protein sequence ID" value="TVY71213.1"/>
    <property type="molecule type" value="Genomic_DNA"/>
</dbReference>
<evidence type="ECO:0000313" key="2">
    <source>
        <dbReference type="EMBL" id="TVY71213.1"/>
    </source>
</evidence>
<protein>
    <submittedName>
        <fullName evidence="2">Uncharacterized protein</fullName>
    </submittedName>
</protein>
<sequence length="227" mass="25126">MEDPTHPAAQATEQAPAARPASTTQPPPETSPDTLNLRAPIKHATPAALDAFLPPPTAWLQTTWTVTHSSLPMWKKAKNVRITYRQKQLNNGPIALLDTVENTPIKKGWLPSMQKIEGVDYPYDREGKEITVDGVDAAQWQWKGKGLLRLTGGSRWEVLGWGAEGPEKWVVTWFAASLFTPAGIDVYSSRREGINENLYAKIEKGLKELGVEEVTKLANAMFPVMID</sequence>
<gene>
    <name evidence="2" type="ORF">LSUE1_G006671</name>
</gene>
<comment type="caution">
    <text evidence="2">The sequence shown here is derived from an EMBL/GenBank/DDBJ whole genome shotgun (WGS) entry which is preliminary data.</text>
</comment>
<keyword evidence="3" id="KW-1185">Reference proteome</keyword>
<name>A0A8T9BY02_9HELO</name>
<feature type="compositionally biased region" description="Low complexity" evidence="1">
    <location>
        <begin position="1"/>
        <end position="21"/>
    </location>
</feature>
<accession>A0A8T9BY02</accession>
<dbReference type="AlphaFoldDB" id="A0A8T9BY02"/>
<feature type="region of interest" description="Disordered" evidence="1">
    <location>
        <begin position="1"/>
        <end position="36"/>
    </location>
</feature>
<evidence type="ECO:0000313" key="3">
    <source>
        <dbReference type="Proteomes" id="UP000469558"/>
    </source>
</evidence>
<organism evidence="2 3">
    <name type="scientific">Lachnellula suecica</name>
    <dbReference type="NCBI Taxonomy" id="602035"/>
    <lineage>
        <taxon>Eukaryota</taxon>
        <taxon>Fungi</taxon>
        <taxon>Dikarya</taxon>
        <taxon>Ascomycota</taxon>
        <taxon>Pezizomycotina</taxon>
        <taxon>Leotiomycetes</taxon>
        <taxon>Helotiales</taxon>
        <taxon>Lachnaceae</taxon>
        <taxon>Lachnellula</taxon>
    </lineage>
</organism>
<evidence type="ECO:0000256" key="1">
    <source>
        <dbReference type="SAM" id="MobiDB-lite"/>
    </source>
</evidence>
<dbReference type="OrthoDB" id="9975758at2759"/>